<comment type="caution">
    <text evidence="1">The sequence shown here is derived from an EMBL/GenBank/DDBJ whole genome shotgun (WGS) entry which is preliminary data.</text>
</comment>
<keyword evidence="2" id="KW-1185">Reference proteome</keyword>
<dbReference type="Proteomes" id="UP001139648">
    <property type="component" value="Unassembled WGS sequence"/>
</dbReference>
<proteinExistence type="predicted"/>
<gene>
    <name evidence="1" type="ORF">HD597_000526</name>
</gene>
<organism evidence="1 2">
    <name type="scientific">Nonomuraea thailandensis</name>
    <dbReference type="NCBI Taxonomy" id="1188745"/>
    <lineage>
        <taxon>Bacteria</taxon>
        <taxon>Bacillati</taxon>
        <taxon>Actinomycetota</taxon>
        <taxon>Actinomycetes</taxon>
        <taxon>Streptosporangiales</taxon>
        <taxon>Streptosporangiaceae</taxon>
        <taxon>Nonomuraea</taxon>
    </lineage>
</organism>
<dbReference type="EMBL" id="JAMZEB010000001">
    <property type="protein sequence ID" value="MCP2353506.1"/>
    <property type="molecule type" value="Genomic_DNA"/>
</dbReference>
<name>A0A9X2GDT7_9ACTN</name>
<evidence type="ECO:0000313" key="2">
    <source>
        <dbReference type="Proteomes" id="UP001139648"/>
    </source>
</evidence>
<keyword evidence="1" id="KW-0966">Cell projection</keyword>
<dbReference type="RefSeq" id="WP_253740055.1">
    <property type="nucleotide sequence ID" value="NZ_BAABKA010000051.1"/>
</dbReference>
<evidence type="ECO:0000313" key="1">
    <source>
        <dbReference type="EMBL" id="MCP2353506.1"/>
    </source>
</evidence>
<accession>A0A9X2GDT7</accession>
<keyword evidence="1" id="KW-0969">Cilium</keyword>
<reference evidence="1" key="1">
    <citation type="submission" date="2022-06" db="EMBL/GenBank/DDBJ databases">
        <title>Sequencing the genomes of 1000 actinobacteria strains.</title>
        <authorList>
            <person name="Klenk H.-P."/>
        </authorList>
    </citation>
    <scope>NUCLEOTIDE SEQUENCE</scope>
    <source>
        <strain evidence="1">DSM 46694</strain>
    </source>
</reference>
<keyword evidence="1" id="KW-0282">Flagellum</keyword>
<dbReference type="AlphaFoldDB" id="A0A9X2GDT7"/>
<sequence>MVLHYGTAQAKVAHVAAVLMEGGRVTGTLQTPQGAPQAIWTVTVPADKTVTALEFANDEGETIKRIHRRPEVASEVNARPVG</sequence>
<protein>
    <submittedName>
        <fullName evidence="1">Archaellum component FlaF (FlaF/FlaG flagellin family)</fullName>
    </submittedName>
</protein>